<dbReference type="KEGG" id="dpa:109534351"/>
<evidence type="ECO:0000259" key="7">
    <source>
        <dbReference type="PROSITE" id="PS50157"/>
    </source>
</evidence>
<evidence type="ECO:0000256" key="1">
    <source>
        <dbReference type="ARBA" id="ARBA00022723"/>
    </source>
</evidence>
<dbReference type="InterPro" id="IPR012934">
    <property type="entry name" value="Znf_AD"/>
</dbReference>
<feature type="binding site" evidence="6">
    <location>
        <position position="17"/>
    </location>
    <ligand>
        <name>Zn(2+)</name>
        <dbReference type="ChEBI" id="CHEBI:29105"/>
    </ligand>
</feature>
<dbReference type="GO" id="GO:0000978">
    <property type="term" value="F:RNA polymerase II cis-regulatory region sequence-specific DNA binding"/>
    <property type="evidence" value="ECO:0007669"/>
    <property type="project" value="TreeGrafter"/>
</dbReference>
<keyword evidence="11" id="KW-1185">Reference proteome</keyword>
<dbReference type="PANTHER" id="PTHR23235">
    <property type="entry name" value="KRUEPPEL-LIKE TRANSCRIPTION FACTOR"/>
    <property type="match status" value="1"/>
</dbReference>
<evidence type="ECO:0000256" key="3">
    <source>
        <dbReference type="ARBA" id="ARBA00022771"/>
    </source>
</evidence>
<dbReference type="InterPro" id="IPR036236">
    <property type="entry name" value="Znf_C2H2_sf"/>
</dbReference>
<feature type="non-terminal residue" evidence="9">
    <location>
        <position position="1"/>
    </location>
</feature>
<dbReference type="PROSITE" id="PS51915">
    <property type="entry name" value="ZAD"/>
    <property type="match status" value="1"/>
</dbReference>
<gene>
    <name evidence="10" type="primary">109534351</name>
    <name evidence="9" type="ORF">YQE_03663</name>
</gene>
<feature type="domain" description="C2H2-type" evidence="7">
    <location>
        <begin position="398"/>
        <end position="425"/>
    </location>
</feature>
<dbReference type="EMBL" id="KB740635">
    <property type="protein sequence ID" value="ENN79841.1"/>
    <property type="molecule type" value="Genomic_DNA"/>
</dbReference>
<evidence type="ECO:0000256" key="5">
    <source>
        <dbReference type="PROSITE-ProRule" id="PRU00042"/>
    </source>
</evidence>
<feature type="domain" description="C2H2-type" evidence="7">
    <location>
        <begin position="370"/>
        <end position="397"/>
    </location>
</feature>
<sequence>MSNCYKRVNYYDLCRLCAQNIHKNKVKIFEQEGTRHQLQAKIKKCLAINIKADDFLPKVVCAKCLKQLELCNAFREECINSESMLSSYFKNYRHTDEFKKSGKVYIKDTAKSDSEPIQNTNKKPVAAACGPNHTRNNLTLPLYAKSIHSSEINMPSKPIAHSSLQVQHLPYSMDMLNEALKKAVQQLPKEILNKVVVNSNGEVINFAPLDAMTMEPTNISHNISSINNRVNDKFKKGADKQDSIIKIDLTLDEIGEDSKNKLNAMSYSKPPAHLPTQNPTMIFPAVQLQNNNFATVPTNTVYPPAISPSASTVINVICSNPTEITSTSPSSHSSINIEDLRSSQAFLPSKSRKSDTSKIERCNLQATKGHNCELCPKKFKRREHLYQHMKLHTGFRPYQCTDCKKTFVRKEHLLRHMVLHSGERNFSCDICTKSFSRHDNLLKHVRTHNKGQSQSETTYTCDVCQKVYLVKRFYDNHRAEIGRCFLAPHLRICDSSRSMAKNC</sequence>
<dbReference type="EnsemblMetazoa" id="XM_019900003.1">
    <property type="protein sequence ID" value="XP_019755562.1"/>
    <property type="gene ID" value="LOC109534351"/>
</dbReference>
<dbReference type="SMART" id="SM00355">
    <property type="entry name" value="ZnF_C2H2"/>
    <property type="match status" value="4"/>
</dbReference>
<reference evidence="9 11" key="1">
    <citation type="journal article" date="2013" name="Genome Biol.">
        <title>Draft genome of the mountain pine beetle, Dendroctonus ponderosae Hopkins, a major forest pest.</title>
        <authorList>
            <person name="Keeling C.I."/>
            <person name="Yuen M.M."/>
            <person name="Liao N.Y."/>
            <person name="Docking T.R."/>
            <person name="Chan S.K."/>
            <person name="Taylor G.A."/>
            <person name="Palmquist D.L."/>
            <person name="Jackman S.D."/>
            <person name="Nguyen A."/>
            <person name="Li M."/>
            <person name="Henderson H."/>
            <person name="Janes J.K."/>
            <person name="Zhao Y."/>
            <person name="Pandoh P."/>
            <person name="Moore R."/>
            <person name="Sperling F.A."/>
            <person name="Huber D.P."/>
            <person name="Birol I."/>
            <person name="Jones S.J."/>
            <person name="Bohlmann J."/>
        </authorList>
    </citation>
    <scope>NUCLEOTIDE SEQUENCE</scope>
</reference>
<evidence type="ECO:0000313" key="11">
    <source>
        <dbReference type="Proteomes" id="UP000019118"/>
    </source>
</evidence>
<feature type="domain" description="ZAD" evidence="8">
    <location>
        <begin position="12"/>
        <end position="88"/>
    </location>
</feature>
<feature type="binding site" evidence="6">
    <location>
        <position position="64"/>
    </location>
    <ligand>
        <name>Zn(2+)</name>
        <dbReference type="ChEBI" id="CHEBI:29105"/>
    </ligand>
</feature>
<dbReference type="Pfam" id="PF00096">
    <property type="entry name" value="zf-C2H2"/>
    <property type="match status" value="3"/>
</dbReference>
<keyword evidence="4 6" id="KW-0862">Zinc</keyword>
<evidence type="ECO:0000256" key="4">
    <source>
        <dbReference type="ARBA" id="ARBA00022833"/>
    </source>
</evidence>
<keyword evidence="2" id="KW-0677">Repeat</keyword>
<evidence type="ECO:0000313" key="9">
    <source>
        <dbReference type="EMBL" id="ENN79841.1"/>
    </source>
</evidence>
<feature type="domain" description="C2H2-type" evidence="7">
    <location>
        <begin position="426"/>
        <end position="453"/>
    </location>
</feature>
<dbReference type="AlphaFoldDB" id="N6UGS3"/>
<dbReference type="GO" id="GO:0008270">
    <property type="term" value="F:zinc ion binding"/>
    <property type="evidence" value="ECO:0007669"/>
    <property type="project" value="UniProtKB-UniRule"/>
</dbReference>
<dbReference type="Gene3D" id="3.30.160.60">
    <property type="entry name" value="Classic Zinc Finger"/>
    <property type="match status" value="3"/>
</dbReference>
<dbReference type="FunFam" id="3.30.160.60:FF:000624">
    <property type="entry name" value="zinc finger protein 697"/>
    <property type="match status" value="1"/>
</dbReference>
<evidence type="ECO:0000256" key="6">
    <source>
        <dbReference type="PROSITE-ProRule" id="PRU01263"/>
    </source>
</evidence>
<evidence type="ECO:0000256" key="2">
    <source>
        <dbReference type="ARBA" id="ARBA00022737"/>
    </source>
</evidence>
<dbReference type="SUPFAM" id="SSF57716">
    <property type="entry name" value="Glucocorticoid receptor-like (DNA-binding domain)"/>
    <property type="match status" value="1"/>
</dbReference>
<organism evidence="9">
    <name type="scientific">Dendroctonus ponderosae</name>
    <name type="common">Mountain pine beetle</name>
    <dbReference type="NCBI Taxonomy" id="77166"/>
    <lineage>
        <taxon>Eukaryota</taxon>
        <taxon>Metazoa</taxon>
        <taxon>Ecdysozoa</taxon>
        <taxon>Arthropoda</taxon>
        <taxon>Hexapoda</taxon>
        <taxon>Insecta</taxon>
        <taxon>Pterygota</taxon>
        <taxon>Neoptera</taxon>
        <taxon>Endopterygota</taxon>
        <taxon>Coleoptera</taxon>
        <taxon>Polyphaga</taxon>
        <taxon>Cucujiformia</taxon>
        <taxon>Curculionidae</taxon>
        <taxon>Scolytinae</taxon>
        <taxon>Dendroctonus</taxon>
    </lineage>
</organism>
<dbReference type="Pfam" id="PF07776">
    <property type="entry name" value="zf-AD"/>
    <property type="match status" value="1"/>
</dbReference>
<feature type="binding site" evidence="6">
    <location>
        <position position="14"/>
    </location>
    <ligand>
        <name>Zn(2+)</name>
        <dbReference type="ChEBI" id="CHEBI:29105"/>
    </ligand>
</feature>
<dbReference type="SUPFAM" id="SSF57667">
    <property type="entry name" value="beta-beta-alpha zinc fingers"/>
    <property type="match status" value="2"/>
</dbReference>
<dbReference type="PROSITE" id="PS50157">
    <property type="entry name" value="ZINC_FINGER_C2H2_2"/>
    <property type="match status" value="3"/>
</dbReference>
<dbReference type="GO" id="GO:0000981">
    <property type="term" value="F:DNA-binding transcription factor activity, RNA polymerase II-specific"/>
    <property type="evidence" value="ECO:0007669"/>
    <property type="project" value="TreeGrafter"/>
</dbReference>
<dbReference type="PROSITE" id="PS00028">
    <property type="entry name" value="ZINC_FINGER_C2H2_1"/>
    <property type="match status" value="3"/>
</dbReference>
<dbReference type="OrthoDB" id="654211at2759"/>
<dbReference type="Gene3D" id="3.40.1800.20">
    <property type="match status" value="1"/>
</dbReference>
<dbReference type="PANTHER" id="PTHR23235:SF60">
    <property type="entry name" value="STRIPE, ISOFORM D"/>
    <property type="match status" value="1"/>
</dbReference>
<dbReference type="OMA" id="DPLPYKC"/>
<dbReference type="SMART" id="SM00868">
    <property type="entry name" value="zf-AD"/>
    <property type="match status" value="1"/>
</dbReference>
<proteinExistence type="predicted"/>
<evidence type="ECO:0000313" key="10">
    <source>
        <dbReference type="EnsemblMetazoa" id="XP_019755562.1"/>
    </source>
</evidence>
<dbReference type="InterPro" id="IPR013087">
    <property type="entry name" value="Znf_C2H2_type"/>
</dbReference>
<accession>N6UGS3</accession>
<dbReference type="GO" id="GO:0005634">
    <property type="term" value="C:nucleus"/>
    <property type="evidence" value="ECO:0007669"/>
    <property type="project" value="InterPro"/>
</dbReference>
<dbReference type="FunFam" id="3.30.160.60:FF:000110">
    <property type="entry name" value="Zinc finger protein-like"/>
    <property type="match status" value="1"/>
</dbReference>
<dbReference type="Proteomes" id="UP000019118">
    <property type="component" value="Unassembled WGS sequence"/>
</dbReference>
<keyword evidence="3 5" id="KW-0863">Zinc-finger</keyword>
<evidence type="ECO:0000259" key="8">
    <source>
        <dbReference type="PROSITE" id="PS51915"/>
    </source>
</evidence>
<dbReference type="HOGENOM" id="CLU_542133_0_0_1"/>
<name>N6UGS3_DENPD</name>
<protein>
    <submittedName>
        <fullName evidence="9 10">Uncharacterized protein</fullName>
    </submittedName>
</protein>
<feature type="binding site" evidence="6">
    <location>
        <position position="61"/>
    </location>
    <ligand>
        <name>Zn(2+)</name>
        <dbReference type="ChEBI" id="CHEBI:29105"/>
    </ligand>
</feature>
<reference evidence="10" key="2">
    <citation type="submission" date="2024-08" db="UniProtKB">
        <authorList>
            <consortium name="EnsemblMetazoa"/>
        </authorList>
    </citation>
    <scope>IDENTIFICATION</scope>
</reference>
<keyword evidence="1 6" id="KW-0479">Metal-binding</keyword>